<evidence type="ECO:0000256" key="1">
    <source>
        <dbReference type="SAM" id="Phobius"/>
    </source>
</evidence>
<proteinExistence type="predicted"/>
<keyword evidence="1" id="KW-1133">Transmembrane helix</keyword>
<accession>A0ABU1RT62</accession>
<evidence type="ECO:0000313" key="3">
    <source>
        <dbReference type="Proteomes" id="UP001254759"/>
    </source>
</evidence>
<gene>
    <name evidence="2" type="ORF">J2W94_001785</name>
</gene>
<sequence>MNALPQLWLPILVAAVLVYIASSLIHMVFKWHNSDYKKLSNEDEVQAVLRKGAPAPGQYGIPHCTDMKAMREEAMMKKYVDGPIGMLTVIKSGPPKMGGMLIRWFLFNLVIALAAGAIALQVYGLPGNAHYAGHLVGLITFLTYAGGSVQSGIWMGKPWISVIKDLLDALIYGVVSALAFWWLWPA</sequence>
<keyword evidence="3" id="KW-1185">Reference proteome</keyword>
<dbReference type="EMBL" id="JAVDTT010000002">
    <property type="protein sequence ID" value="MDR6841500.1"/>
    <property type="molecule type" value="Genomic_DNA"/>
</dbReference>
<dbReference type="RefSeq" id="WP_310092334.1">
    <property type="nucleotide sequence ID" value="NZ_JAVDTT010000002.1"/>
</dbReference>
<comment type="caution">
    <text evidence="2">The sequence shown here is derived from an EMBL/GenBank/DDBJ whole genome shotgun (WGS) entry which is preliminary data.</text>
</comment>
<keyword evidence="1" id="KW-0812">Transmembrane</keyword>
<name>A0ABU1RT62_9GAMM</name>
<evidence type="ECO:0000313" key="2">
    <source>
        <dbReference type="EMBL" id="MDR6841500.1"/>
    </source>
</evidence>
<reference evidence="2 3" key="1">
    <citation type="submission" date="2023-07" db="EMBL/GenBank/DDBJ databases">
        <title>Sorghum-associated microbial communities from plants grown in Nebraska, USA.</title>
        <authorList>
            <person name="Schachtman D."/>
        </authorList>
    </citation>
    <scope>NUCLEOTIDE SEQUENCE [LARGE SCALE GENOMIC DNA]</scope>
    <source>
        <strain evidence="2 3">BE107</strain>
    </source>
</reference>
<protein>
    <submittedName>
        <fullName evidence="2">Uncharacterized protein</fullName>
    </submittedName>
</protein>
<keyword evidence="1" id="KW-0472">Membrane</keyword>
<organism evidence="2 3">
    <name type="scientific">Pseudoxanthomonas sacheonensis</name>
    <dbReference type="NCBI Taxonomy" id="443615"/>
    <lineage>
        <taxon>Bacteria</taxon>
        <taxon>Pseudomonadati</taxon>
        <taxon>Pseudomonadota</taxon>
        <taxon>Gammaproteobacteria</taxon>
        <taxon>Lysobacterales</taxon>
        <taxon>Lysobacteraceae</taxon>
        <taxon>Pseudoxanthomonas</taxon>
    </lineage>
</organism>
<feature type="transmembrane region" description="Helical" evidence="1">
    <location>
        <begin position="166"/>
        <end position="184"/>
    </location>
</feature>
<feature type="transmembrane region" description="Helical" evidence="1">
    <location>
        <begin position="6"/>
        <end position="29"/>
    </location>
</feature>
<feature type="transmembrane region" description="Helical" evidence="1">
    <location>
        <begin position="101"/>
        <end position="125"/>
    </location>
</feature>
<dbReference type="Proteomes" id="UP001254759">
    <property type="component" value="Unassembled WGS sequence"/>
</dbReference>
<feature type="transmembrane region" description="Helical" evidence="1">
    <location>
        <begin position="131"/>
        <end position="154"/>
    </location>
</feature>